<evidence type="ECO:0000256" key="3">
    <source>
        <dbReference type="ARBA" id="ARBA00022448"/>
    </source>
</evidence>
<evidence type="ECO:0000256" key="8">
    <source>
        <dbReference type="ARBA" id="ARBA00023098"/>
    </source>
</evidence>
<keyword evidence="9 10" id="KW-0472">Membrane</keyword>
<evidence type="ECO:0000256" key="9">
    <source>
        <dbReference type="ARBA" id="ARBA00023136"/>
    </source>
</evidence>
<dbReference type="Proteomes" id="UP001377567">
    <property type="component" value="Unassembled WGS sequence"/>
</dbReference>
<dbReference type="PANTHER" id="PTHR14467">
    <property type="entry name" value="ARV1"/>
    <property type="match status" value="1"/>
</dbReference>
<evidence type="ECO:0000256" key="4">
    <source>
        <dbReference type="ARBA" id="ARBA00022692"/>
    </source>
</evidence>
<comment type="subcellular location">
    <subcellularLocation>
        <location evidence="1 10">Endoplasmic reticulum membrane</location>
        <topology evidence="1 10">Multi-pass membrane protein</topology>
    </subcellularLocation>
    <subcellularLocation>
        <location evidence="10">Golgi apparatus membrane</location>
        <topology evidence="10">Multi-pass membrane protein</topology>
    </subcellularLocation>
</comment>
<dbReference type="Pfam" id="PF04161">
    <property type="entry name" value="Arv1"/>
    <property type="match status" value="1"/>
</dbReference>
<keyword evidence="3 10" id="KW-0813">Transport</keyword>
<keyword evidence="10" id="KW-0333">Golgi apparatus</keyword>
<dbReference type="GO" id="GO:0006665">
    <property type="term" value="P:sphingolipid metabolic process"/>
    <property type="evidence" value="ECO:0007669"/>
    <property type="project" value="UniProtKB-UniRule"/>
</dbReference>
<keyword evidence="12" id="KW-1185">Reference proteome</keyword>
<feature type="transmembrane region" description="Helical" evidence="10">
    <location>
        <begin position="248"/>
        <end position="267"/>
    </location>
</feature>
<comment type="similarity">
    <text evidence="2 10">Belongs to the ARV1 family.</text>
</comment>
<proteinExistence type="inferred from homology"/>
<dbReference type="PANTHER" id="PTHR14467:SF0">
    <property type="entry name" value="PROTEIN ARV1"/>
    <property type="match status" value="1"/>
</dbReference>
<dbReference type="GO" id="GO:0032541">
    <property type="term" value="C:cortical endoplasmic reticulum"/>
    <property type="evidence" value="ECO:0007669"/>
    <property type="project" value="TreeGrafter"/>
</dbReference>
<evidence type="ECO:0000256" key="6">
    <source>
        <dbReference type="ARBA" id="ARBA00022989"/>
    </source>
</evidence>
<dbReference type="GO" id="GO:0016125">
    <property type="term" value="P:sterol metabolic process"/>
    <property type="evidence" value="ECO:0007669"/>
    <property type="project" value="UniProtKB-UniRule"/>
</dbReference>
<dbReference type="GO" id="GO:0097036">
    <property type="term" value="P:regulation of plasma membrane sterol distribution"/>
    <property type="evidence" value="ECO:0007669"/>
    <property type="project" value="UniProtKB-UniRule"/>
</dbReference>
<dbReference type="EMBL" id="BTGD01000013">
    <property type="protein sequence ID" value="GMM57669.1"/>
    <property type="molecule type" value="Genomic_DNA"/>
</dbReference>
<dbReference type="AlphaFoldDB" id="A0AAV5S1D9"/>
<comment type="function">
    <text evidence="10">Regulates also the sphingolipid metabolism.</text>
</comment>
<name>A0AAV5S1D9_MAUHU</name>
<keyword evidence="4 10" id="KW-0812">Transmembrane</keyword>
<keyword evidence="5 10" id="KW-0256">Endoplasmic reticulum</keyword>
<sequence length="305" mass="34221">MDGYDCIDRAMICVTCLAPTESLYITYTNGHIQLTECSACHAPVDKYVERDNVVLFIDLLLLKPGAYRHLVYNSLEASLRGEASGSNAVEPGPGSPVQKGALGSLGLLSRLWILLLTFEIYLSCATEESRYALLLQRRSQGVAGWSILDGIHSRSTNFQYTYFALRSLLDILLFHHLLQYAVIRICGWGRDVPHPRQVLSYTILLSYGAKIFPVLMLIWPYDTIISLDIIKWVANLYVIEALRVVTQLPYAAIVRIFIAVTLVRLLVVKSMMAMFLTGGDVQQTINYLVSECVNIVPRHMWNSSG</sequence>
<gene>
    <name evidence="11" type="ORF">DAKH74_042850</name>
</gene>
<keyword evidence="7 10" id="KW-0445">Lipid transport</keyword>
<keyword evidence="6 10" id="KW-1133">Transmembrane helix</keyword>
<evidence type="ECO:0000256" key="5">
    <source>
        <dbReference type="ARBA" id="ARBA00022824"/>
    </source>
</evidence>
<dbReference type="InterPro" id="IPR007290">
    <property type="entry name" value="Arv1"/>
</dbReference>
<organism evidence="11 12">
    <name type="scientific">Maudiozyma humilis</name>
    <name type="common">Sour dough yeast</name>
    <name type="synonym">Kazachstania humilis</name>
    <dbReference type="NCBI Taxonomy" id="51915"/>
    <lineage>
        <taxon>Eukaryota</taxon>
        <taxon>Fungi</taxon>
        <taxon>Dikarya</taxon>
        <taxon>Ascomycota</taxon>
        <taxon>Saccharomycotina</taxon>
        <taxon>Saccharomycetes</taxon>
        <taxon>Saccharomycetales</taxon>
        <taxon>Saccharomycetaceae</taxon>
        <taxon>Maudiozyma</taxon>
    </lineage>
</organism>
<comment type="caution">
    <text evidence="10">Lacks conserved residue(s) required for the propagation of feature annotation.</text>
</comment>
<reference evidence="11 12" key="1">
    <citation type="journal article" date="2023" name="Elife">
        <title>Identification of key yeast species and microbe-microbe interactions impacting larval growth of Drosophila in the wild.</title>
        <authorList>
            <person name="Mure A."/>
            <person name="Sugiura Y."/>
            <person name="Maeda R."/>
            <person name="Honda K."/>
            <person name="Sakurai N."/>
            <person name="Takahashi Y."/>
            <person name="Watada M."/>
            <person name="Katoh T."/>
            <person name="Gotoh A."/>
            <person name="Gotoh Y."/>
            <person name="Taniguchi I."/>
            <person name="Nakamura K."/>
            <person name="Hayashi T."/>
            <person name="Katayama T."/>
            <person name="Uemura T."/>
            <person name="Hattori Y."/>
        </authorList>
    </citation>
    <scope>NUCLEOTIDE SEQUENCE [LARGE SCALE GENOMIC DNA]</scope>
    <source>
        <strain evidence="11 12">KH-74</strain>
    </source>
</reference>
<evidence type="ECO:0000256" key="10">
    <source>
        <dbReference type="RuleBase" id="RU368065"/>
    </source>
</evidence>
<evidence type="ECO:0000256" key="1">
    <source>
        <dbReference type="ARBA" id="ARBA00004477"/>
    </source>
</evidence>
<comment type="caution">
    <text evidence="11">The sequence shown here is derived from an EMBL/GenBank/DDBJ whole genome shotgun (WGS) entry which is preliminary data.</text>
</comment>
<dbReference type="GO" id="GO:0005789">
    <property type="term" value="C:endoplasmic reticulum membrane"/>
    <property type="evidence" value="ECO:0007669"/>
    <property type="project" value="UniProtKB-SubCell"/>
</dbReference>
<feature type="transmembrane region" description="Helical" evidence="10">
    <location>
        <begin position="198"/>
        <end position="219"/>
    </location>
</feature>
<dbReference type="GO" id="GO:0032366">
    <property type="term" value="P:intracellular sterol transport"/>
    <property type="evidence" value="ECO:0007669"/>
    <property type="project" value="UniProtKB-UniRule"/>
</dbReference>
<dbReference type="GO" id="GO:0000139">
    <property type="term" value="C:Golgi membrane"/>
    <property type="evidence" value="ECO:0007669"/>
    <property type="project" value="UniProtKB-SubCell"/>
</dbReference>
<evidence type="ECO:0000256" key="7">
    <source>
        <dbReference type="ARBA" id="ARBA00023055"/>
    </source>
</evidence>
<evidence type="ECO:0000313" key="11">
    <source>
        <dbReference type="EMBL" id="GMM57669.1"/>
    </source>
</evidence>
<evidence type="ECO:0000256" key="2">
    <source>
        <dbReference type="ARBA" id="ARBA00009187"/>
    </source>
</evidence>
<keyword evidence="8 10" id="KW-0443">Lipid metabolism</keyword>
<keyword evidence="10" id="KW-0746">Sphingolipid metabolism</keyword>
<evidence type="ECO:0000313" key="12">
    <source>
        <dbReference type="Proteomes" id="UP001377567"/>
    </source>
</evidence>
<comment type="function">
    <text evidence="10">Mediator of sterol homeostasis involved in sterol uptake, trafficking and distribution into membranes.</text>
</comment>
<protein>
    <recommendedName>
        <fullName evidence="10">Protein ARV</fullName>
    </recommendedName>
</protein>
<accession>A0AAV5S1D9</accession>